<proteinExistence type="predicted"/>
<dbReference type="RefSeq" id="WP_052733962.1">
    <property type="nucleotide sequence ID" value="NZ_BBWU01000051.1"/>
</dbReference>
<evidence type="ECO:0000256" key="1">
    <source>
        <dbReference type="SAM" id="MobiDB-lite"/>
    </source>
</evidence>
<feature type="signal peptide" evidence="2">
    <location>
        <begin position="1"/>
        <end position="20"/>
    </location>
</feature>
<name>A0A0E9MT75_9SPHN</name>
<comment type="caution">
    <text evidence="3">The sequence shown here is derived from an EMBL/GenBank/DDBJ whole genome shotgun (WGS) entry which is preliminary data.</text>
</comment>
<reference evidence="3 4" key="1">
    <citation type="submission" date="2015-04" db="EMBL/GenBank/DDBJ databases">
        <title>Whole genome shotgun sequence of Sphingomonas changbaiensis NBRC 104936.</title>
        <authorList>
            <person name="Katano-Makiyama Y."/>
            <person name="Hosoyama A."/>
            <person name="Hashimoto M."/>
            <person name="Noguchi M."/>
            <person name="Tsuchikane K."/>
            <person name="Ohji S."/>
            <person name="Yamazoe A."/>
            <person name="Ichikawa N."/>
            <person name="Kimura A."/>
            <person name="Fujita N."/>
        </authorList>
    </citation>
    <scope>NUCLEOTIDE SEQUENCE [LARGE SCALE GENOMIC DNA]</scope>
    <source>
        <strain evidence="3 4">NBRC 104936</strain>
    </source>
</reference>
<feature type="region of interest" description="Disordered" evidence="1">
    <location>
        <begin position="21"/>
        <end position="68"/>
    </location>
</feature>
<evidence type="ECO:0000256" key="2">
    <source>
        <dbReference type="SAM" id="SignalP"/>
    </source>
</evidence>
<evidence type="ECO:0000313" key="3">
    <source>
        <dbReference type="EMBL" id="GAO40779.1"/>
    </source>
</evidence>
<accession>A0A0E9MT75</accession>
<dbReference type="Proteomes" id="UP000033202">
    <property type="component" value="Unassembled WGS sequence"/>
</dbReference>
<protein>
    <submittedName>
        <fullName evidence="3">Uncharacterized protein</fullName>
    </submittedName>
</protein>
<gene>
    <name evidence="3" type="ORF">SCH01S_51_01120</name>
</gene>
<keyword evidence="4" id="KW-1185">Reference proteome</keyword>
<feature type="compositionally biased region" description="Gly residues" evidence="1">
    <location>
        <begin position="31"/>
        <end position="54"/>
    </location>
</feature>
<feature type="chain" id="PRO_5002429677" evidence="2">
    <location>
        <begin position="21"/>
        <end position="343"/>
    </location>
</feature>
<dbReference type="AlphaFoldDB" id="A0A0E9MT75"/>
<keyword evidence="2" id="KW-0732">Signal</keyword>
<sequence length="343" mass="36899">MRKLLIGLLLAATAASPALADKGGHGHGGGDHGGGGHGGPHGGGNPHWGGGNPHRGGDNDHGGGWKHAAPAMSFAAPAFRGNRGGHGPQIARGWERPAPFRAARFDDKQARKAWKHEAQDQRKFARAWDRQERFGPAQRVVRVERYVPPHIVRYVEPRVVRYVEPPVRYVQPRVVRYVARPPVRYVAPVRYATPVQYVAPVRYAPVYAQPNAGYWPRQYGYDDYTPTYPATYYHPATYYGAADYWPESYSPIDPAYRAGSGGLFGSGGNGLLGALLPIVLQSMIGSNIGGLGSYGSLGGFTGLYSPDVLPLQDASYAPYANGLGNTDLASLLLPSLLGSGSIF</sequence>
<evidence type="ECO:0000313" key="4">
    <source>
        <dbReference type="Proteomes" id="UP000033202"/>
    </source>
</evidence>
<organism evidence="3 4">
    <name type="scientific">Sphingomonas changbaiensis NBRC 104936</name>
    <dbReference type="NCBI Taxonomy" id="1219043"/>
    <lineage>
        <taxon>Bacteria</taxon>
        <taxon>Pseudomonadati</taxon>
        <taxon>Pseudomonadota</taxon>
        <taxon>Alphaproteobacteria</taxon>
        <taxon>Sphingomonadales</taxon>
        <taxon>Sphingomonadaceae</taxon>
        <taxon>Sphingomonas</taxon>
    </lineage>
</organism>
<dbReference type="STRING" id="1219043.SCH01S_51_01120"/>
<dbReference type="EMBL" id="BBWU01000051">
    <property type="protein sequence ID" value="GAO40779.1"/>
    <property type="molecule type" value="Genomic_DNA"/>
</dbReference>